<proteinExistence type="predicted"/>
<sequence>MHTSPRRRAFVIFWIAQTVSLGGLQISGLGLPLTALTALSADTRTLAVLSAAGTAPWIIFGLAVGTVVDRFPRRLLIMISHLGRTAVLATIPVCWLFGVLSVTQLIMVAGAVGILAMIFETAYHAYLPYLVPAAELSAANRRLAITDGAARASGPAAAGAVIQSVGAPLSMIIPAACHLFCGAATAVLPATPATSRRPRAADLLEGARLVWRDRRLRRLVGQEMAFGFGFAVASAALLVSYADAGLSSSMIGLVIGIGAVAGIAGSVGSARIGTLLGTEAMMRLGLVLRAVGLGALPLLFGLEIAPVVVAAGCRAAMSAGWSLWDIPRLTIMQSAATDDLGKINGTALFAVRTAELLGSSTAAALAAALAPPAVIMVGATVATVAAIGYLLRRR</sequence>
<keyword evidence="6 7" id="KW-0472">Membrane</keyword>
<organism evidence="8 9">
    <name type="scientific">Microlunatus soli</name>
    <dbReference type="NCBI Taxonomy" id="630515"/>
    <lineage>
        <taxon>Bacteria</taxon>
        <taxon>Bacillati</taxon>
        <taxon>Actinomycetota</taxon>
        <taxon>Actinomycetes</taxon>
        <taxon>Propionibacteriales</taxon>
        <taxon>Propionibacteriaceae</taxon>
        <taxon>Microlunatus</taxon>
    </lineage>
</organism>
<evidence type="ECO:0000256" key="3">
    <source>
        <dbReference type="ARBA" id="ARBA00022475"/>
    </source>
</evidence>
<dbReference type="EMBL" id="LT629772">
    <property type="protein sequence ID" value="SDT35255.1"/>
    <property type="molecule type" value="Genomic_DNA"/>
</dbReference>
<feature type="transmembrane region" description="Helical" evidence="7">
    <location>
        <begin position="86"/>
        <end position="119"/>
    </location>
</feature>
<keyword evidence="4 7" id="KW-0812">Transmembrane</keyword>
<reference evidence="8 9" key="1">
    <citation type="submission" date="2016-10" db="EMBL/GenBank/DDBJ databases">
        <authorList>
            <person name="de Groot N.N."/>
        </authorList>
    </citation>
    <scope>NUCLEOTIDE SEQUENCE [LARGE SCALE GENOMIC DNA]</scope>
    <source>
        <strain evidence="8 9">DSM 21800</strain>
    </source>
</reference>
<evidence type="ECO:0000313" key="9">
    <source>
        <dbReference type="Proteomes" id="UP000199103"/>
    </source>
</evidence>
<dbReference type="GO" id="GO:0005886">
    <property type="term" value="C:plasma membrane"/>
    <property type="evidence" value="ECO:0007669"/>
    <property type="project" value="UniProtKB-SubCell"/>
</dbReference>
<dbReference type="InterPro" id="IPR036259">
    <property type="entry name" value="MFS_trans_sf"/>
</dbReference>
<dbReference type="Gene3D" id="1.20.1250.20">
    <property type="entry name" value="MFS general substrate transporter like domains"/>
    <property type="match status" value="1"/>
</dbReference>
<dbReference type="Proteomes" id="UP000199103">
    <property type="component" value="Chromosome I"/>
</dbReference>
<evidence type="ECO:0000256" key="7">
    <source>
        <dbReference type="SAM" id="Phobius"/>
    </source>
</evidence>
<feature type="transmembrane region" description="Helical" evidence="7">
    <location>
        <begin position="45"/>
        <end position="65"/>
    </location>
</feature>
<evidence type="ECO:0000256" key="6">
    <source>
        <dbReference type="ARBA" id="ARBA00023136"/>
    </source>
</evidence>
<protein>
    <submittedName>
        <fullName evidence="8">Transmembrane secretion effector</fullName>
    </submittedName>
</protein>
<dbReference type="PANTHER" id="PTHR23513">
    <property type="entry name" value="INTEGRAL MEMBRANE EFFLUX PROTEIN-RELATED"/>
    <property type="match status" value="1"/>
</dbReference>
<dbReference type="AlphaFoldDB" id="A0A1H1ZN63"/>
<feature type="transmembrane region" description="Helical" evidence="7">
    <location>
        <begin position="12"/>
        <end position="33"/>
    </location>
</feature>
<name>A0A1H1ZN63_9ACTN</name>
<dbReference type="SUPFAM" id="SSF103473">
    <property type="entry name" value="MFS general substrate transporter"/>
    <property type="match status" value="1"/>
</dbReference>
<evidence type="ECO:0000256" key="2">
    <source>
        <dbReference type="ARBA" id="ARBA00022448"/>
    </source>
</evidence>
<evidence type="ECO:0000256" key="5">
    <source>
        <dbReference type="ARBA" id="ARBA00022989"/>
    </source>
</evidence>
<gene>
    <name evidence="8" type="ORF">SAMN04489812_5342</name>
</gene>
<keyword evidence="3" id="KW-1003">Cell membrane</keyword>
<dbReference type="RefSeq" id="WP_157683734.1">
    <property type="nucleotide sequence ID" value="NZ_LT629772.1"/>
</dbReference>
<dbReference type="InterPro" id="IPR010290">
    <property type="entry name" value="TM_effector"/>
</dbReference>
<accession>A0A1H1ZN63</accession>
<dbReference type="Pfam" id="PF05977">
    <property type="entry name" value="MFS_3"/>
    <property type="match status" value="1"/>
</dbReference>
<evidence type="ECO:0000256" key="1">
    <source>
        <dbReference type="ARBA" id="ARBA00004651"/>
    </source>
</evidence>
<dbReference type="STRING" id="630515.SAMN04489812_5342"/>
<dbReference type="OrthoDB" id="9815525at2"/>
<comment type="subcellular location">
    <subcellularLocation>
        <location evidence="1">Cell membrane</location>
        <topology evidence="1">Multi-pass membrane protein</topology>
    </subcellularLocation>
</comment>
<feature type="transmembrane region" description="Helical" evidence="7">
    <location>
        <begin position="248"/>
        <end position="268"/>
    </location>
</feature>
<feature type="transmembrane region" description="Helical" evidence="7">
    <location>
        <begin position="373"/>
        <end position="391"/>
    </location>
</feature>
<feature type="transmembrane region" description="Helical" evidence="7">
    <location>
        <begin position="171"/>
        <end position="190"/>
    </location>
</feature>
<dbReference type="PANTHER" id="PTHR23513:SF6">
    <property type="entry name" value="MAJOR FACILITATOR SUPERFAMILY ASSOCIATED DOMAIN-CONTAINING PROTEIN"/>
    <property type="match status" value="1"/>
</dbReference>
<feature type="transmembrane region" description="Helical" evidence="7">
    <location>
        <begin position="280"/>
        <end position="298"/>
    </location>
</feature>
<keyword evidence="9" id="KW-1185">Reference proteome</keyword>
<evidence type="ECO:0000313" key="8">
    <source>
        <dbReference type="EMBL" id="SDT35255.1"/>
    </source>
</evidence>
<keyword evidence="5 7" id="KW-1133">Transmembrane helix</keyword>
<dbReference type="CDD" id="cd06173">
    <property type="entry name" value="MFS_MefA_like"/>
    <property type="match status" value="1"/>
</dbReference>
<evidence type="ECO:0000256" key="4">
    <source>
        <dbReference type="ARBA" id="ARBA00022692"/>
    </source>
</evidence>
<keyword evidence="2" id="KW-0813">Transport</keyword>
<feature type="transmembrane region" description="Helical" evidence="7">
    <location>
        <begin position="224"/>
        <end position="242"/>
    </location>
</feature>